<reference evidence="2" key="1">
    <citation type="submission" date="2021-07" db="EMBL/GenBank/DDBJ databases">
        <authorList>
            <person name="Durling M."/>
        </authorList>
    </citation>
    <scope>NUCLEOTIDE SEQUENCE</scope>
</reference>
<accession>A0A9N9KQD5</accession>
<feature type="chain" id="PRO_5040257742" evidence="1">
    <location>
        <begin position="19"/>
        <end position="98"/>
    </location>
</feature>
<evidence type="ECO:0000313" key="3">
    <source>
        <dbReference type="Proteomes" id="UP000696280"/>
    </source>
</evidence>
<keyword evidence="1" id="KW-0732">Signal</keyword>
<proteinExistence type="predicted"/>
<dbReference type="Proteomes" id="UP000696280">
    <property type="component" value="Unassembled WGS sequence"/>
</dbReference>
<dbReference type="EMBL" id="CAJVRL010000043">
    <property type="protein sequence ID" value="CAG8951564.1"/>
    <property type="molecule type" value="Genomic_DNA"/>
</dbReference>
<organism evidence="2 3">
    <name type="scientific">Hymenoscyphus fraxineus</name>
    <dbReference type="NCBI Taxonomy" id="746836"/>
    <lineage>
        <taxon>Eukaryota</taxon>
        <taxon>Fungi</taxon>
        <taxon>Dikarya</taxon>
        <taxon>Ascomycota</taxon>
        <taxon>Pezizomycotina</taxon>
        <taxon>Leotiomycetes</taxon>
        <taxon>Helotiales</taxon>
        <taxon>Helotiaceae</taxon>
        <taxon>Hymenoscyphus</taxon>
    </lineage>
</organism>
<gene>
    <name evidence="2" type="ORF">HYFRA_00007480</name>
</gene>
<feature type="signal peptide" evidence="1">
    <location>
        <begin position="1"/>
        <end position="18"/>
    </location>
</feature>
<name>A0A9N9KQD5_9HELO</name>
<evidence type="ECO:0000256" key="1">
    <source>
        <dbReference type="SAM" id="SignalP"/>
    </source>
</evidence>
<dbReference type="AlphaFoldDB" id="A0A9N9KQD5"/>
<comment type="caution">
    <text evidence="2">The sequence shown here is derived from an EMBL/GenBank/DDBJ whole genome shotgun (WGS) entry which is preliminary data.</text>
</comment>
<evidence type="ECO:0000313" key="2">
    <source>
        <dbReference type="EMBL" id="CAG8951564.1"/>
    </source>
</evidence>
<protein>
    <submittedName>
        <fullName evidence="2">Uncharacterized protein</fullName>
    </submittedName>
</protein>
<sequence length="98" mass="10973">MHFPLILFIASLAISTMAQIYGMKAICKDKDGFFDFTATKRACKLYKGTKTCCDCKFWKASKFGDAHCESEKLNIEVSQWDTLCRDGGGASGFIYALY</sequence>
<keyword evidence="3" id="KW-1185">Reference proteome</keyword>